<keyword evidence="2" id="KW-1185">Reference proteome</keyword>
<name>A0A1C5H1Q2_9ACTN</name>
<dbReference type="EMBL" id="LT607753">
    <property type="protein sequence ID" value="SCG39999.1"/>
    <property type="molecule type" value="Genomic_DNA"/>
</dbReference>
<dbReference type="OrthoDB" id="4485313at2"/>
<sequence>MPELVTALDTTVLVEHGTFDLLDDGGPQRAGMDFADRARWLAAGPNAVTVRSAAAWDHVAGLRLEVWDGPAPEQPGWADRRDAQARFDSGLVEVNPLVDAGEDEEAVELAPGRYAVRAYVAGRDELLAVQHQPDADLDGIERYLIQFWPVRQ</sequence>
<evidence type="ECO:0000313" key="2">
    <source>
        <dbReference type="Proteomes" id="UP000198215"/>
    </source>
</evidence>
<gene>
    <name evidence="1" type="ORF">GA0070614_0697</name>
</gene>
<protein>
    <submittedName>
        <fullName evidence="1">Uncharacterized protein</fullName>
    </submittedName>
</protein>
<dbReference type="RefSeq" id="WP_088974610.1">
    <property type="nucleotide sequence ID" value="NZ_LT607753.1"/>
</dbReference>
<organism evidence="1 2">
    <name type="scientific">Micromonospora coxensis</name>
    <dbReference type="NCBI Taxonomy" id="356852"/>
    <lineage>
        <taxon>Bacteria</taxon>
        <taxon>Bacillati</taxon>
        <taxon>Actinomycetota</taxon>
        <taxon>Actinomycetes</taxon>
        <taxon>Micromonosporales</taxon>
        <taxon>Micromonosporaceae</taxon>
        <taxon>Micromonospora</taxon>
    </lineage>
</organism>
<accession>A0A1C5H1Q2</accession>
<dbReference type="AlphaFoldDB" id="A0A1C5H1Q2"/>
<dbReference type="Proteomes" id="UP000198215">
    <property type="component" value="Chromosome I"/>
</dbReference>
<reference evidence="2" key="1">
    <citation type="submission" date="2016-06" db="EMBL/GenBank/DDBJ databases">
        <authorList>
            <person name="Varghese N."/>
            <person name="Submissions Spin"/>
        </authorList>
    </citation>
    <scope>NUCLEOTIDE SEQUENCE [LARGE SCALE GENOMIC DNA]</scope>
    <source>
        <strain evidence="2">DSM 45161</strain>
    </source>
</reference>
<evidence type="ECO:0000313" key="1">
    <source>
        <dbReference type="EMBL" id="SCG39999.1"/>
    </source>
</evidence>
<proteinExistence type="predicted"/>